<evidence type="ECO:0000313" key="3">
    <source>
        <dbReference type="Proteomes" id="UP000037392"/>
    </source>
</evidence>
<dbReference type="InterPro" id="IPR033913">
    <property type="entry name" value="MTH1175_dom"/>
</dbReference>
<evidence type="ECO:0000259" key="1">
    <source>
        <dbReference type="Pfam" id="PF02579"/>
    </source>
</evidence>
<proteinExistence type="predicted"/>
<dbReference type="PANTHER" id="PTHR42983">
    <property type="entry name" value="DINITROGENASE IRON-MOLYBDENUM COFACTOR PROTEIN-RELATED"/>
    <property type="match status" value="1"/>
</dbReference>
<evidence type="ECO:0000313" key="2">
    <source>
        <dbReference type="EMBL" id="KMW21526.1"/>
    </source>
</evidence>
<dbReference type="OrthoDB" id="280278at2"/>
<gene>
    <name evidence="2" type="ORF">HMPREF9470_01631</name>
</gene>
<dbReference type="InterPro" id="IPR003731">
    <property type="entry name" value="Di-Nase_FeMo-co_biosynth"/>
</dbReference>
<organism evidence="2 3">
    <name type="scientific">[Clostridium] citroniae WAL-19142</name>
    <dbReference type="NCBI Taxonomy" id="742734"/>
    <lineage>
        <taxon>Bacteria</taxon>
        <taxon>Bacillati</taxon>
        <taxon>Bacillota</taxon>
        <taxon>Clostridia</taxon>
        <taxon>Lachnospirales</taxon>
        <taxon>Lachnospiraceae</taxon>
        <taxon>Enterocloster</taxon>
    </lineage>
</organism>
<name>A0A0J9CAX6_9FIRM</name>
<dbReference type="EMBL" id="ADLK01000015">
    <property type="protein sequence ID" value="KMW21526.1"/>
    <property type="molecule type" value="Genomic_DNA"/>
</dbReference>
<dbReference type="RefSeq" id="WP_007866232.1">
    <property type="nucleotide sequence ID" value="NZ_KQ235877.1"/>
</dbReference>
<protein>
    <recommendedName>
        <fullName evidence="1">Dinitrogenase iron-molybdenum cofactor biosynthesis domain-containing protein</fullName>
    </recommendedName>
</protein>
<comment type="caution">
    <text evidence="2">The sequence shown here is derived from an EMBL/GenBank/DDBJ whole genome shotgun (WGS) entry which is preliminary data.</text>
</comment>
<dbReference type="Gene3D" id="3.30.420.130">
    <property type="entry name" value="Dinitrogenase iron-molybdenum cofactor biosynthesis domain"/>
    <property type="match status" value="1"/>
</dbReference>
<accession>A0A0J9CAX6</accession>
<dbReference type="Proteomes" id="UP000037392">
    <property type="component" value="Unassembled WGS sequence"/>
</dbReference>
<dbReference type="CDD" id="cd00851">
    <property type="entry name" value="MTH1175"/>
    <property type="match status" value="1"/>
</dbReference>
<dbReference type="SUPFAM" id="SSF53146">
    <property type="entry name" value="Nitrogenase accessory factor-like"/>
    <property type="match status" value="1"/>
</dbReference>
<dbReference type="AlphaFoldDB" id="A0A0J9CAX6"/>
<sequence>MKIAVTYENEQIFQHFGHCEAFKVYEVENSKVLSSQVVGTGGSGHEALAVFLKNLGVETLICGGIGGGARTALAQAGIELYPGASGNADEAVDALLKGNLAYDPDTMCNHHHEGGEHSCHGHGGSCSH</sequence>
<dbReference type="PATRIC" id="fig|742734.4.peg.1748"/>
<dbReference type="InterPro" id="IPR036105">
    <property type="entry name" value="DiNase_FeMo-co_biosyn_sf"/>
</dbReference>
<reference evidence="2 3" key="1">
    <citation type="submission" date="2011-04" db="EMBL/GenBank/DDBJ databases">
        <title>The Genome Sequence of Clostridium citroniae WAL-19142.</title>
        <authorList>
            <consortium name="The Broad Institute Genome Sequencing Platform"/>
            <person name="Earl A."/>
            <person name="Ward D."/>
            <person name="Feldgarden M."/>
            <person name="Gevers D."/>
            <person name="Warren Y.A."/>
            <person name="Tyrrell K.L."/>
            <person name="Citron D.M."/>
            <person name="Goldstein E.J."/>
            <person name="Daigneault M."/>
            <person name="Allen-Vercoe E."/>
            <person name="Young S.K."/>
            <person name="Zeng Q."/>
            <person name="Gargeya S."/>
            <person name="Fitzgerald M."/>
            <person name="Haas B."/>
            <person name="Abouelleil A."/>
            <person name="Alvarado L."/>
            <person name="Arachchi H.M."/>
            <person name="Berlin A."/>
            <person name="Brown A."/>
            <person name="Chapman S.B."/>
            <person name="Chen Z."/>
            <person name="Dunbar C."/>
            <person name="Freedman E."/>
            <person name="Gearin G."/>
            <person name="Gellesch M."/>
            <person name="Goldberg J."/>
            <person name="Griggs A."/>
            <person name="Gujja S."/>
            <person name="Heilman E.R."/>
            <person name="Heiman D."/>
            <person name="Howarth C."/>
            <person name="Larson L."/>
            <person name="Lui A."/>
            <person name="MacDonald P.J."/>
            <person name="Mehta T."/>
            <person name="Montmayeur A."/>
            <person name="Murphy C."/>
            <person name="Neiman D."/>
            <person name="Pearson M."/>
            <person name="Priest M."/>
            <person name="Roberts A."/>
            <person name="Saif S."/>
            <person name="Shea T."/>
            <person name="Shenoy N."/>
            <person name="Sisk P."/>
            <person name="Stolte C."/>
            <person name="Sykes S."/>
            <person name="White J."/>
            <person name="Yandava C."/>
            <person name="Wortman J."/>
            <person name="Nusbaum C."/>
            <person name="Birren B."/>
        </authorList>
    </citation>
    <scope>NUCLEOTIDE SEQUENCE [LARGE SCALE GENOMIC DNA]</scope>
    <source>
        <strain evidence="2 3">WAL-19142</strain>
    </source>
</reference>
<dbReference type="PANTHER" id="PTHR42983:SF1">
    <property type="entry name" value="IRON-MOLYBDENUM PROTEIN"/>
    <property type="match status" value="1"/>
</dbReference>
<feature type="domain" description="Dinitrogenase iron-molybdenum cofactor biosynthesis" evidence="1">
    <location>
        <begin position="9"/>
        <end position="96"/>
    </location>
</feature>
<dbReference type="GeneID" id="93165215"/>
<dbReference type="Pfam" id="PF02579">
    <property type="entry name" value="Nitro_FeMo-Co"/>
    <property type="match status" value="1"/>
</dbReference>